<evidence type="ECO:0000313" key="1">
    <source>
        <dbReference type="EMBL" id="CUQ87796.1"/>
    </source>
</evidence>
<reference evidence="1 2" key="1">
    <citation type="submission" date="2015-09" db="EMBL/GenBank/DDBJ databases">
        <authorList>
            <consortium name="Pathogen Informatics"/>
        </authorList>
    </citation>
    <scope>NUCLEOTIDE SEQUENCE [LARGE SCALE GENOMIC DNA]</scope>
    <source>
        <strain evidence="1 2">2789STDY5834889</strain>
    </source>
</reference>
<dbReference type="OrthoDB" id="1854629at2"/>
<organism evidence="1 2">
    <name type="scientific">[Ruminococcus] torques</name>
    <dbReference type="NCBI Taxonomy" id="33039"/>
    <lineage>
        <taxon>Bacteria</taxon>
        <taxon>Bacillati</taxon>
        <taxon>Bacillota</taxon>
        <taxon>Clostridia</taxon>
        <taxon>Lachnospirales</taxon>
        <taxon>Lachnospiraceae</taxon>
        <taxon>Mediterraneibacter</taxon>
    </lineage>
</organism>
<dbReference type="RefSeq" id="WP_055172424.1">
    <property type="nucleotide sequence ID" value="NZ_CZBX01000007.1"/>
</dbReference>
<proteinExistence type="predicted"/>
<dbReference type="AlphaFoldDB" id="A0A174ZUP9"/>
<dbReference type="Proteomes" id="UP000078383">
    <property type="component" value="Unassembled WGS sequence"/>
</dbReference>
<evidence type="ECO:0000313" key="2">
    <source>
        <dbReference type="Proteomes" id="UP000078383"/>
    </source>
</evidence>
<sequence>MNVYEEIDQETMMLLLDSLCKQTVEGKQIWENMEYNPISFLQKDIYEKEGTCISQMFEATTVFNGIEYELELSESIELPSGKGDIFGTISYETKDGEENTYDFSLSFDVEKYDDANAEELQGIFGNSIIVQFIDAIVGVFENSDAVAEGFAYARYFHQTGIDPEWETNPLVKLGEKLMQERAMRDFHKIVLDTDYRKSLLKRS</sequence>
<dbReference type="EMBL" id="CZBX01000007">
    <property type="protein sequence ID" value="CUQ87796.1"/>
    <property type="molecule type" value="Genomic_DNA"/>
</dbReference>
<gene>
    <name evidence="1" type="ORF">ERS852502_01636</name>
</gene>
<name>A0A174ZUP9_9FIRM</name>
<accession>A0A174ZUP9</accession>
<protein>
    <submittedName>
        <fullName evidence="1">Uncharacterized protein</fullName>
    </submittedName>
</protein>